<protein>
    <submittedName>
        <fullName evidence="1">Uncharacterized protein</fullName>
    </submittedName>
</protein>
<dbReference type="HOGENOM" id="CLU_2587029_0_0_6"/>
<accession>A0A010RVQ8</accession>
<dbReference type="PATRIC" id="fig|1042209.11.peg.817"/>
<dbReference type="Proteomes" id="UP000022611">
    <property type="component" value="Unassembled WGS sequence"/>
</dbReference>
<sequence>MLVVPLLSERVNGRTRVSWRQMVQAVYDSPTSEQAYRYMCLADGYLQALNDAGLIDDAQYQSLYDFLQKTQIRLIPELIE</sequence>
<proteinExistence type="predicted"/>
<reference evidence="1 2" key="1">
    <citation type="journal article" date="2011" name="J. Bacteriol.">
        <title>Draft genome sequence of the polycyclic aromatic hydrocarbon-degrading, genetically engineered bioluminescent bioreporter Pseudomonas fluorescens HK44.</title>
        <authorList>
            <person name="Chauhan A."/>
            <person name="Layton A.C."/>
            <person name="Williams D.E."/>
            <person name="Smartt A.E."/>
            <person name="Ripp S."/>
            <person name="Karpinets T.V."/>
            <person name="Brown S.D."/>
            <person name="Sayler G.S."/>
        </authorList>
    </citation>
    <scope>NUCLEOTIDE SEQUENCE [LARGE SCALE GENOMIC DNA]</scope>
    <source>
        <strain evidence="1 2">HK44</strain>
    </source>
</reference>
<comment type="caution">
    <text evidence="1">The sequence shown here is derived from an EMBL/GenBank/DDBJ whole genome shotgun (WGS) entry which is preliminary data.</text>
</comment>
<name>A0A010RVQ8_PSEFL</name>
<evidence type="ECO:0000313" key="2">
    <source>
        <dbReference type="Proteomes" id="UP000022611"/>
    </source>
</evidence>
<dbReference type="AlphaFoldDB" id="A0A010RVQ8"/>
<dbReference type="EMBL" id="AFOY02000004">
    <property type="protein sequence ID" value="EXF96311.1"/>
    <property type="molecule type" value="Genomic_DNA"/>
</dbReference>
<organism evidence="1 2">
    <name type="scientific">Pseudomonas fluorescens HK44</name>
    <dbReference type="NCBI Taxonomy" id="1042209"/>
    <lineage>
        <taxon>Bacteria</taxon>
        <taxon>Pseudomonadati</taxon>
        <taxon>Pseudomonadota</taxon>
        <taxon>Gammaproteobacteria</taxon>
        <taxon>Pseudomonadales</taxon>
        <taxon>Pseudomonadaceae</taxon>
        <taxon>Pseudomonas</taxon>
    </lineage>
</organism>
<gene>
    <name evidence="1" type="ORF">HK44_021435</name>
</gene>
<evidence type="ECO:0000313" key="1">
    <source>
        <dbReference type="EMBL" id="EXF96311.1"/>
    </source>
</evidence>